<reference evidence="1 2" key="1">
    <citation type="submission" date="2016-02" db="EMBL/GenBank/DDBJ databases">
        <title>Genome analysis of coral dinoflagellate symbionts highlights evolutionary adaptations to a symbiotic lifestyle.</title>
        <authorList>
            <person name="Aranda M."/>
            <person name="Li Y."/>
            <person name="Liew Y.J."/>
            <person name="Baumgarten S."/>
            <person name="Simakov O."/>
            <person name="Wilson M."/>
            <person name="Piel J."/>
            <person name="Ashoor H."/>
            <person name="Bougouffa S."/>
            <person name="Bajic V.B."/>
            <person name="Ryu T."/>
            <person name="Ravasi T."/>
            <person name="Bayer T."/>
            <person name="Micklem G."/>
            <person name="Kim H."/>
            <person name="Bhak J."/>
            <person name="Lajeunesse T.C."/>
            <person name="Voolstra C.R."/>
        </authorList>
    </citation>
    <scope>NUCLEOTIDE SEQUENCE [LARGE SCALE GENOMIC DNA]</scope>
    <source>
        <strain evidence="1 2">CCMP2467</strain>
    </source>
</reference>
<proteinExistence type="predicted"/>
<protein>
    <submittedName>
        <fullName evidence="1">Uncharacterized protein</fullName>
    </submittedName>
</protein>
<sequence>MLGGSVAFWFTLLFTEDFLSMTGSARLFRRSARWCMLGGSVAFWFTLLFTEDFLSMTGFHHYDNFYDAACIDQTSYKQKRQGIGAITAYLWHSETLLLGRITKTVIVKPVALAVAIAGAGAEERRETITWPS</sequence>
<evidence type="ECO:0000313" key="1">
    <source>
        <dbReference type="EMBL" id="OLP75545.1"/>
    </source>
</evidence>
<dbReference type="EMBL" id="LSRX01002414">
    <property type="protein sequence ID" value="OLP75545.1"/>
    <property type="molecule type" value="Genomic_DNA"/>
</dbReference>
<dbReference type="AlphaFoldDB" id="A0A1Q9BY14"/>
<dbReference type="OrthoDB" id="438503at2759"/>
<comment type="caution">
    <text evidence="1">The sequence shown here is derived from an EMBL/GenBank/DDBJ whole genome shotgun (WGS) entry which is preliminary data.</text>
</comment>
<keyword evidence="2" id="KW-1185">Reference proteome</keyword>
<organism evidence="1 2">
    <name type="scientific">Symbiodinium microadriaticum</name>
    <name type="common">Dinoflagellate</name>
    <name type="synonym">Zooxanthella microadriatica</name>
    <dbReference type="NCBI Taxonomy" id="2951"/>
    <lineage>
        <taxon>Eukaryota</taxon>
        <taxon>Sar</taxon>
        <taxon>Alveolata</taxon>
        <taxon>Dinophyceae</taxon>
        <taxon>Suessiales</taxon>
        <taxon>Symbiodiniaceae</taxon>
        <taxon>Symbiodinium</taxon>
    </lineage>
</organism>
<evidence type="ECO:0000313" key="2">
    <source>
        <dbReference type="Proteomes" id="UP000186817"/>
    </source>
</evidence>
<accession>A0A1Q9BY14</accession>
<feature type="non-terminal residue" evidence="1">
    <location>
        <position position="132"/>
    </location>
</feature>
<gene>
    <name evidence="1" type="ORF">AK812_SmicGene44639</name>
</gene>
<name>A0A1Q9BY14_SYMMI</name>
<dbReference type="Proteomes" id="UP000186817">
    <property type="component" value="Unassembled WGS sequence"/>
</dbReference>